<feature type="transmembrane region" description="Helical" evidence="2">
    <location>
        <begin position="110"/>
        <end position="131"/>
    </location>
</feature>
<name>F9XJU8_ZYMTI</name>
<dbReference type="AlphaFoldDB" id="F9XJU8"/>
<feature type="compositionally biased region" description="Basic and acidic residues" evidence="1">
    <location>
        <begin position="59"/>
        <end position="68"/>
    </location>
</feature>
<evidence type="ECO:0000256" key="1">
    <source>
        <dbReference type="SAM" id="MobiDB-lite"/>
    </source>
</evidence>
<dbReference type="KEGG" id="ztr:MYCGRDRAFT_95513"/>
<keyword evidence="2" id="KW-0472">Membrane</keyword>
<keyword evidence="4" id="KW-1185">Reference proteome</keyword>
<gene>
    <name evidence="3" type="ORF">MYCGRDRAFT_95513</name>
</gene>
<proteinExistence type="predicted"/>
<dbReference type="HOGENOM" id="CLU_1246220_0_0_1"/>
<dbReference type="RefSeq" id="XP_003849274.1">
    <property type="nucleotide sequence ID" value="XM_003849226.1"/>
</dbReference>
<feature type="region of interest" description="Disordered" evidence="1">
    <location>
        <begin position="20"/>
        <end position="68"/>
    </location>
</feature>
<reference evidence="3 4" key="1">
    <citation type="journal article" date="2011" name="PLoS Genet.">
        <title>Finished genome of the fungal wheat pathogen Mycosphaerella graminicola reveals dispensome structure, chromosome plasticity, and stealth pathogenesis.</title>
        <authorList>
            <person name="Goodwin S.B."/>
            <person name="Ben M'barek S."/>
            <person name="Dhillon B."/>
            <person name="Wittenberg A.H.J."/>
            <person name="Crane C.F."/>
            <person name="Hane J.K."/>
            <person name="Foster A.J."/>
            <person name="Van der Lee T.A.J."/>
            <person name="Grimwood J."/>
            <person name="Aerts A."/>
            <person name="Antoniw J."/>
            <person name="Bailey A."/>
            <person name="Bluhm B."/>
            <person name="Bowler J."/>
            <person name="Bristow J."/>
            <person name="van der Burgt A."/>
            <person name="Canto-Canche B."/>
            <person name="Churchill A.C.L."/>
            <person name="Conde-Ferraez L."/>
            <person name="Cools H.J."/>
            <person name="Coutinho P.M."/>
            <person name="Csukai M."/>
            <person name="Dehal P."/>
            <person name="De Wit P."/>
            <person name="Donzelli B."/>
            <person name="van de Geest H.C."/>
            <person name="van Ham R.C.H.J."/>
            <person name="Hammond-Kosack K.E."/>
            <person name="Henrissat B."/>
            <person name="Kilian A."/>
            <person name="Kobayashi A.K."/>
            <person name="Koopmann E."/>
            <person name="Kourmpetis Y."/>
            <person name="Kuzniar A."/>
            <person name="Lindquist E."/>
            <person name="Lombard V."/>
            <person name="Maliepaard C."/>
            <person name="Martins N."/>
            <person name="Mehrabi R."/>
            <person name="Nap J.P.H."/>
            <person name="Ponomarenko A."/>
            <person name="Rudd J.J."/>
            <person name="Salamov A."/>
            <person name="Schmutz J."/>
            <person name="Schouten H.J."/>
            <person name="Shapiro H."/>
            <person name="Stergiopoulos I."/>
            <person name="Torriani S.F.F."/>
            <person name="Tu H."/>
            <person name="de Vries R.P."/>
            <person name="Waalwijk C."/>
            <person name="Ware S.B."/>
            <person name="Wiebenga A."/>
            <person name="Zwiers L.-H."/>
            <person name="Oliver R.P."/>
            <person name="Grigoriev I.V."/>
            <person name="Kema G.H.J."/>
        </authorList>
    </citation>
    <scope>NUCLEOTIDE SEQUENCE [LARGE SCALE GENOMIC DNA]</scope>
    <source>
        <strain evidence="4">CBS 115943 / IPO323</strain>
    </source>
</reference>
<evidence type="ECO:0000313" key="4">
    <source>
        <dbReference type="Proteomes" id="UP000008062"/>
    </source>
</evidence>
<accession>F9XJU8</accession>
<dbReference type="InParanoid" id="F9XJU8"/>
<dbReference type="Proteomes" id="UP000008062">
    <property type="component" value="Chromosome 9"/>
</dbReference>
<keyword evidence="2" id="KW-0812">Transmembrane</keyword>
<organism evidence="3 4">
    <name type="scientific">Zymoseptoria tritici (strain CBS 115943 / IPO323)</name>
    <name type="common">Speckled leaf blotch fungus</name>
    <name type="synonym">Septoria tritici</name>
    <dbReference type="NCBI Taxonomy" id="336722"/>
    <lineage>
        <taxon>Eukaryota</taxon>
        <taxon>Fungi</taxon>
        <taxon>Dikarya</taxon>
        <taxon>Ascomycota</taxon>
        <taxon>Pezizomycotina</taxon>
        <taxon>Dothideomycetes</taxon>
        <taxon>Dothideomycetidae</taxon>
        <taxon>Mycosphaerellales</taxon>
        <taxon>Mycosphaerellaceae</taxon>
        <taxon>Zymoseptoria</taxon>
    </lineage>
</organism>
<feature type="compositionally biased region" description="Polar residues" evidence="1">
    <location>
        <begin position="24"/>
        <end position="39"/>
    </location>
</feature>
<dbReference type="GeneID" id="13398806"/>
<keyword evidence="2" id="KW-1133">Transmembrane helix</keyword>
<dbReference type="EMBL" id="CM001204">
    <property type="protein sequence ID" value="EGP84250.1"/>
    <property type="molecule type" value="Genomic_DNA"/>
</dbReference>
<evidence type="ECO:0000313" key="3">
    <source>
        <dbReference type="EMBL" id="EGP84250.1"/>
    </source>
</evidence>
<evidence type="ECO:0000256" key="2">
    <source>
        <dbReference type="SAM" id="Phobius"/>
    </source>
</evidence>
<sequence length="222" mass="24105">MLHLSCARLGDLSNLPPSYIELQPGSSANATHQAKQETTPRMPAATQDAGDDSPGLDSEASRPPRPELRTRAELAADRDAALLAHQKTRLELHEAQRAYSTGPGMTGRRAYSALFFLLIVGCGTGLAIWWYKSPKRTTQATVGTAAVIDSFIPCISSETAHRTSRELANKMETNADHSNPSASMRNDLEALQQADAEQRTFTDLRTLTKLGKDLNAAQVAYL</sequence>
<protein>
    <submittedName>
        <fullName evidence="3">Uncharacterized protein</fullName>
    </submittedName>
</protein>